<dbReference type="Pfam" id="PF00486">
    <property type="entry name" value="Trans_reg_C"/>
    <property type="match status" value="1"/>
</dbReference>
<dbReference type="InterPro" id="IPR005158">
    <property type="entry name" value="BTAD"/>
</dbReference>
<dbReference type="InterPro" id="IPR011990">
    <property type="entry name" value="TPR-like_helical_dom_sf"/>
</dbReference>
<dbReference type="PROSITE" id="PS51755">
    <property type="entry name" value="OMPR_PHOB"/>
    <property type="match status" value="1"/>
</dbReference>
<dbReference type="EMBL" id="BONE01000051">
    <property type="protein sequence ID" value="GIF75962.1"/>
    <property type="molecule type" value="Genomic_DNA"/>
</dbReference>
<dbReference type="SMART" id="SM01043">
    <property type="entry name" value="BTAD"/>
    <property type="match status" value="1"/>
</dbReference>
<dbReference type="Pfam" id="PF03704">
    <property type="entry name" value="BTAD"/>
    <property type="match status" value="1"/>
</dbReference>
<dbReference type="RefSeq" id="WP_203716801.1">
    <property type="nucleotide sequence ID" value="NZ_BONE01000051.1"/>
</dbReference>
<keyword evidence="2" id="KW-0805">Transcription regulation</keyword>
<feature type="DNA-binding region" description="OmpR/PhoB-type" evidence="5">
    <location>
        <begin position="1"/>
        <end position="102"/>
    </location>
</feature>
<keyword evidence="3 5" id="KW-0238">DNA-binding</keyword>
<proteinExistence type="inferred from homology"/>
<gene>
    <name evidence="7" type="ORF">Asi02nite_54800</name>
</gene>
<dbReference type="Proteomes" id="UP000604117">
    <property type="component" value="Unassembled WGS sequence"/>
</dbReference>
<organism evidence="7 8">
    <name type="scientific">Asanoa siamensis</name>
    <dbReference type="NCBI Taxonomy" id="926357"/>
    <lineage>
        <taxon>Bacteria</taxon>
        <taxon>Bacillati</taxon>
        <taxon>Actinomycetota</taxon>
        <taxon>Actinomycetes</taxon>
        <taxon>Micromonosporales</taxon>
        <taxon>Micromonosporaceae</taxon>
        <taxon>Asanoa</taxon>
    </lineage>
</organism>
<dbReference type="Gene3D" id="1.25.40.10">
    <property type="entry name" value="Tetratricopeptide repeat domain"/>
    <property type="match status" value="1"/>
</dbReference>
<dbReference type="InterPro" id="IPR001867">
    <property type="entry name" value="OmpR/PhoB-type_DNA-bd"/>
</dbReference>
<evidence type="ECO:0000256" key="4">
    <source>
        <dbReference type="ARBA" id="ARBA00023163"/>
    </source>
</evidence>
<reference evidence="7 8" key="1">
    <citation type="submission" date="2021-01" db="EMBL/GenBank/DDBJ databases">
        <title>Whole genome shotgun sequence of Asanoa siamensis NBRC 107932.</title>
        <authorList>
            <person name="Komaki H."/>
            <person name="Tamura T."/>
        </authorList>
    </citation>
    <scope>NUCLEOTIDE SEQUENCE [LARGE SCALE GENOMIC DNA]</scope>
    <source>
        <strain evidence="7 8">NBRC 107932</strain>
    </source>
</reference>
<keyword evidence="8" id="KW-1185">Reference proteome</keyword>
<protein>
    <recommendedName>
        <fullName evidence="6">OmpR/PhoB-type domain-containing protein</fullName>
    </recommendedName>
</protein>
<dbReference type="InterPro" id="IPR016032">
    <property type="entry name" value="Sig_transdc_resp-reg_C-effctor"/>
</dbReference>
<accession>A0ABQ4CXE0</accession>
<comment type="caution">
    <text evidence="7">The sequence shown here is derived from an EMBL/GenBank/DDBJ whole genome shotgun (WGS) entry which is preliminary data.</text>
</comment>
<dbReference type="SMART" id="SM00862">
    <property type="entry name" value="Trans_reg_C"/>
    <property type="match status" value="1"/>
</dbReference>
<evidence type="ECO:0000313" key="7">
    <source>
        <dbReference type="EMBL" id="GIF75962.1"/>
    </source>
</evidence>
<evidence type="ECO:0000313" key="8">
    <source>
        <dbReference type="Proteomes" id="UP000604117"/>
    </source>
</evidence>
<evidence type="ECO:0000256" key="5">
    <source>
        <dbReference type="PROSITE-ProRule" id="PRU01091"/>
    </source>
</evidence>
<name>A0ABQ4CXE0_9ACTN</name>
<dbReference type="PANTHER" id="PTHR35807">
    <property type="entry name" value="TRANSCRIPTIONAL REGULATOR REDD-RELATED"/>
    <property type="match status" value="1"/>
</dbReference>
<dbReference type="SUPFAM" id="SSF46894">
    <property type="entry name" value="C-terminal effector domain of the bipartite response regulators"/>
    <property type="match status" value="1"/>
</dbReference>
<evidence type="ECO:0000256" key="2">
    <source>
        <dbReference type="ARBA" id="ARBA00023015"/>
    </source>
</evidence>
<dbReference type="InterPro" id="IPR051677">
    <property type="entry name" value="AfsR-DnrI-RedD_regulator"/>
</dbReference>
<dbReference type="CDD" id="cd15831">
    <property type="entry name" value="BTAD"/>
    <property type="match status" value="1"/>
</dbReference>
<evidence type="ECO:0000256" key="1">
    <source>
        <dbReference type="ARBA" id="ARBA00005820"/>
    </source>
</evidence>
<comment type="similarity">
    <text evidence="1">Belongs to the AfsR/DnrI/RedD regulatory family.</text>
</comment>
<keyword evidence="4" id="KW-0804">Transcription</keyword>
<dbReference type="Gene3D" id="1.10.10.10">
    <property type="entry name" value="Winged helix-like DNA-binding domain superfamily/Winged helix DNA-binding domain"/>
    <property type="match status" value="1"/>
</dbReference>
<evidence type="ECO:0000259" key="6">
    <source>
        <dbReference type="PROSITE" id="PS51755"/>
    </source>
</evidence>
<evidence type="ECO:0000256" key="3">
    <source>
        <dbReference type="ARBA" id="ARBA00023125"/>
    </source>
</evidence>
<dbReference type="PANTHER" id="PTHR35807:SF1">
    <property type="entry name" value="TRANSCRIPTIONAL REGULATOR REDD"/>
    <property type="match status" value="1"/>
</dbReference>
<dbReference type="SUPFAM" id="SSF48452">
    <property type="entry name" value="TPR-like"/>
    <property type="match status" value="1"/>
</dbReference>
<feature type="domain" description="OmpR/PhoB-type" evidence="6">
    <location>
        <begin position="1"/>
        <end position="102"/>
    </location>
</feature>
<sequence length="255" mass="27795">MRYHVLGPLQARSDSGDAVGRLTAAKPQKLFALLLLHANLVVPADTLIEELWGYEPPATAAATLQTYVMQVRRMLTTVLSCDGDRSARDVLLTACGGYSLNVAPGELDLHDYERLVADGRQALHGGDDVAGAKLMGDALALWHGNALADVRLGPVLRVEVGRLEEVRLAVRRERIAADLRAGGGNDALGELGWLAARHPRDEDLHAQYMLALYTTGRRADALEAFLRLRNTLRDDLGLEPSPQVQRLQRTILVGD</sequence>
<dbReference type="InterPro" id="IPR036388">
    <property type="entry name" value="WH-like_DNA-bd_sf"/>
</dbReference>